<sequence length="66" mass="6794">MEAISALVPSPSASPAAAASPVMGMLQAHLPLTLLLDLAFGVRSSEVYEDETADLSWVRAAVPLAS</sequence>
<gene>
    <name evidence="1" type="ORF">AVDCRST_MAG07-331</name>
</gene>
<dbReference type="EMBL" id="CADCUB010000020">
    <property type="protein sequence ID" value="CAA9308964.1"/>
    <property type="molecule type" value="Genomic_DNA"/>
</dbReference>
<name>A0A6J4KL13_9ACTN</name>
<evidence type="ECO:0000313" key="1">
    <source>
        <dbReference type="EMBL" id="CAA9308964.1"/>
    </source>
</evidence>
<accession>A0A6J4KL13</accession>
<protein>
    <submittedName>
        <fullName evidence="1">Uncharacterized protein</fullName>
    </submittedName>
</protein>
<proteinExistence type="predicted"/>
<reference evidence="1" key="1">
    <citation type="submission" date="2020-02" db="EMBL/GenBank/DDBJ databases">
        <authorList>
            <person name="Meier V. D."/>
        </authorList>
    </citation>
    <scope>NUCLEOTIDE SEQUENCE</scope>
    <source>
        <strain evidence="1">AVDCRST_MAG07</strain>
    </source>
</reference>
<organism evidence="1">
    <name type="scientific">uncultured Frankineae bacterium</name>
    <dbReference type="NCBI Taxonomy" id="437475"/>
    <lineage>
        <taxon>Bacteria</taxon>
        <taxon>Bacillati</taxon>
        <taxon>Actinomycetota</taxon>
        <taxon>Actinomycetes</taxon>
        <taxon>Frankiales</taxon>
        <taxon>environmental samples</taxon>
    </lineage>
</organism>
<dbReference type="AlphaFoldDB" id="A0A6J4KL13"/>